<feature type="transmembrane region" description="Helical" evidence="5">
    <location>
        <begin position="142"/>
        <end position="159"/>
    </location>
</feature>
<protein>
    <submittedName>
        <fullName evidence="7">Rhombosortase</fullName>
        <ecNumber evidence="7">3.4.21.-</ecNumber>
    </submittedName>
</protein>
<dbReference type="RefSeq" id="WP_305945511.1">
    <property type="nucleotide sequence ID" value="NZ_JAUZVY010000004.1"/>
</dbReference>
<evidence type="ECO:0000313" key="7">
    <source>
        <dbReference type="EMBL" id="MDP4529421.1"/>
    </source>
</evidence>
<evidence type="ECO:0000313" key="8">
    <source>
        <dbReference type="Proteomes" id="UP001236258"/>
    </source>
</evidence>
<feature type="transmembrane region" description="Helical" evidence="5">
    <location>
        <begin position="171"/>
        <end position="194"/>
    </location>
</feature>
<keyword evidence="8" id="KW-1185">Reference proteome</keyword>
<dbReference type="InterPro" id="IPR022764">
    <property type="entry name" value="Peptidase_S54_rhomboid_dom"/>
</dbReference>
<dbReference type="Gene3D" id="1.20.1540.10">
    <property type="entry name" value="Rhomboid-like"/>
    <property type="match status" value="1"/>
</dbReference>
<dbReference type="EC" id="3.4.21.-" evidence="7"/>
<dbReference type="InterPro" id="IPR023826">
    <property type="entry name" value="Rhom-like_SP_proteobac"/>
</dbReference>
<feature type="transmembrane region" description="Helical" evidence="5">
    <location>
        <begin position="65"/>
        <end position="81"/>
    </location>
</feature>
<name>A0ABT9GRY6_9GAMM</name>
<dbReference type="GO" id="GO:0016787">
    <property type="term" value="F:hydrolase activity"/>
    <property type="evidence" value="ECO:0007669"/>
    <property type="project" value="UniProtKB-KW"/>
</dbReference>
<dbReference type="NCBIfam" id="TIGR03902">
    <property type="entry name" value="rhom_GG_sort"/>
    <property type="match status" value="1"/>
</dbReference>
<evidence type="ECO:0000256" key="1">
    <source>
        <dbReference type="ARBA" id="ARBA00004141"/>
    </source>
</evidence>
<dbReference type="InterPro" id="IPR035952">
    <property type="entry name" value="Rhomboid-like_sf"/>
</dbReference>
<dbReference type="PANTHER" id="PTHR43731:SF16">
    <property type="entry name" value="RHOMBOSORTASE"/>
    <property type="match status" value="1"/>
</dbReference>
<feature type="transmembrane region" description="Helical" evidence="5">
    <location>
        <begin position="90"/>
        <end position="110"/>
    </location>
</feature>
<keyword evidence="7" id="KW-0378">Hydrolase</keyword>
<comment type="caution">
    <text evidence="7">The sequence shown here is derived from an EMBL/GenBank/DDBJ whole genome shotgun (WGS) entry which is preliminary data.</text>
</comment>
<organism evidence="7 8">
    <name type="scientific">Alkalimonas delamerensis</name>
    <dbReference type="NCBI Taxonomy" id="265981"/>
    <lineage>
        <taxon>Bacteria</taxon>
        <taxon>Pseudomonadati</taxon>
        <taxon>Pseudomonadota</taxon>
        <taxon>Gammaproteobacteria</taxon>
        <taxon>Alkalimonas</taxon>
    </lineage>
</organism>
<dbReference type="InterPro" id="IPR050925">
    <property type="entry name" value="Rhomboid_protease_S54"/>
</dbReference>
<feature type="domain" description="Peptidase S54 rhomboid" evidence="6">
    <location>
        <begin position="49"/>
        <end position="189"/>
    </location>
</feature>
<keyword evidence="2 5" id="KW-0812">Transmembrane</keyword>
<dbReference type="SUPFAM" id="SSF144091">
    <property type="entry name" value="Rhomboid-like"/>
    <property type="match status" value="1"/>
</dbReference>
<keyword evidence="4 5" id="KW-0472">Membrane</keyword>
<evidence type="ECO:0000256" key="5">
    <source>
        <dbReference type="SAM" id="Phobius"/>
    </source>
</evidence>
<keyword evidence="3 5" id="KW-1133">Transmembrane helix</keyword>
<dbReference type="PANTHER" id="PTHR43731">
    <property type="entry name" value="RHOMBOID PROTEASE"/>
    <property type="match status" value="1"/>
</dbReference>
<dbReference type="Pfam" id="PF01694">
    <property type="entry name" value="Rhomboid"/>
    <property type="match status" value="1"/>
</dbReference>
<evidence type="ECO:0000259" key="6">
    <source>
        <dbReference type="Pfam" id="PF01694"/>
    </source>
</evidence>
<feature type="transmembrane region" description="Helical" evidence="5">
    <location>
        <begin position="116"/>
        <end position="135"/>
    </location>
</feature>
<evidence type="ECO:0000256" key="2">
    <source>
        <dbReference type="ARBA" id="ARBA00022692"/>
    </source>
</evidence>
<dbReference type="Proteomes" id="UP001236258">
    <property type="component" value="Unassembled WGS sequence"/>
</dbReference>
<proteinExistence type="predicted"/>
<accession>A0ABT9GRY6</accession>
<comment type="subcellular location">
    <subcellularLocation>
        <location evidence="1">Membrane</location>
        <topology evidence="1">Multi-pass membrane protein</topology>
    </subcellularLocation>
</comment>
<evidence type="ECO:0000256" key="3">
    <source>
        <dbReference type="ARBA" id="ARBA00022989"/>
    </source>
</evidence>
<gene>
    <name evidence="7" type="primary">rrtA</name>
    <name evidence="7" type="ORF">Q3O59_10335</name>
</gene>
<reference evidence="7 8" key="1">
    <citation type="submission" date="2023-08" db="EMBL/GenBank/DDBJ databases">
        <authorList>
            <person name="Joshi A."/>
            <person name="Thite S."/>
        </authorList>
    </citation>
    <scope>NUCLEOTIDE SEQUENCE [LARGE SCALE GENOMIC DNA]</scope>
    <source>
        <strain evidence="7 8">1E1</strain>
    </source>
</reference>
<sequence>MPARSFYPAYFKSAALIGIALFALLCLLLLSLPDHWQQTLNYQINPVRQGQLWRLLTANLLHTNLWHLLLNLAGLSLLLLLHQQHFQSRLYLLWLLVAGVLTNALLLLLFPELDLLVGLSGALHAMVVLGALADICQKDKTGWLLVALVLAKVSYEQLFGPDPELSQLIAAQVAVDAHLAGVFAGALLFPVWWLRKKGRSNDLPSS</sequence>
<dbReference type="EMBL" id="JAUZVY010000004">
    <property type="protein sequence ID" value="MDP4529421.1"/>
    <property type="molecule type" value="Genomic_DNA"/>
</dbReference>
<evidence type="ECO:0000256" key="4">
    <source>
        <dbReference type="ARBA" id="ARBA00023136"/>
    </source>
</evidence>